<evidence type="ECO:0008006" key="6">
    <source>
        <dbReference type="Google" id="ProtNLM"/>
    </source>
</evidence>
<keyword evidence="4" id="KW-1185">Reference proteome</keyword>
<evidence type="ECO:0000313" key="4">
    <source>
        <dbReference type="Proteomes" id="UP000049828"/>
    </source>
</evidence>
<gene>
    <name evidence="3" type="ORF">DWY29_10185</name>
    <name evidence="2" type="ORF">RIL183_15661</name>
</gene>
<keyword evidence="1" id="KW-0472">Membrane</keyword>
<feature type="transmembrane region" description="Helical" evidence="1">
    <location>
        <begin position="83"/>
        <end position="99"/>
    </location>
</feature>
<feature type="transmembrane region" description="Helical" evidence="1">
    <location>
        <begin position="105"/>
        <end position="123"/>
    </location>
</feature>
<sequence length="410" mass="46927">MKISLSKIKIFIFSILFFIPEGMSTIGETNFITNALFLNNKIIHYIIKLLYWTRNIVGISAIVIYILYRLYNVSYHRSKLKKVEASDILILFGIWVIFVSDRNNVNVYSVFILLSNCIGFYLISRKELLRDSEEYTNILLFVLTILLTINLGLAIKYPNGITTGKDYLSTPYYFFGTKNQTTPILLLMSMLSFLKVKYTKNKAECLCENMIIILNTFIMKSGTGLVCILLNLILNIFFGKKRLGWYNINNKNISILKKIVCCVIILMIGIVFFDLQKKFSWLIIDILKKDVTLSGRTFLWKKGIYQFFQKPFCGYGYGHKIDLGLYGHNLIIELMVTTGILGVSIYFLFLAKAFAGPEIARRGVISVPLICAAIALIVGNISEAFIYNISQMAILCYMAYASIRIKKLEE</sequence>
<reference evidence="2" key="1">
    <citation type="submission" date="2015-05" db="EMBL/GenBank/DDBJ databases">
        <authorList>
            <person name="Wang D.B."/>
            <person name="Wang M."/>
        </authorList>
    </citation>
    <scope>NUCLEOTIDE SEQUENCE [LARGE SCALE GENOMIC DNA]</scope>
    <source>
        <strain evidence="2">L1-83</strain>
    </source>
</reference>
<organism evidence="2 4">
    <name type="scientific">Roseburia inulinivorans</name>
    <dbReference type="NCBI Taxonomy" id="360807"/>
    <lineage>
        <taxon>Bacteria</taxon>
        <taxon>Bacillati</taxon>
        <taxon>Bacillota</taxon>
        <taxon>Clostridia</taxon>
        <taxon>Lachnospirales</taxon>
        <taxon>Lachnospiraceae</taxon>
        <taxon>Roseburia</taxon>
    </lineage>
</organism>
<evidence type="ECO:0000313" key="5">
    <source>
        <dbReference type="Proteomes" id="UP000285820"/>
    </source>
</evidence>
<keyword evidence="1" id="KW-0812">Transmembrane</keyword>
<dbReference type="Proteomes" id="UP000285820">
    <property type="component" value="Unassembled WGS sequence"/>
</dbReference>
<evidence type="ECO:0000256" key="1">
    <source>
        <dbReference type="SAM" id="Phobius"/>
    </source>
</evidence>
<reference evidence="3 5" key="3">
    <citation type="submission" date="2018-08" db="EMBL/GenBank/DDBJ databases">
        <title>A genome reference for cultivated species of the human gut microbiota.</title>
        <authorList>
            <person name="Zou Y."/>
            <person name="Xue W."/>
            <person name="Luo G."/>
        </authorList>
    </citation>
    <scope>NUCLEOTIDE SEQUENCE [LARGE SCALE GENOMIC DNA]</scope>
    <source>
        <strain evidence="3 5">AF24-4</strain>
    </source>
</reference>
<proteinExistence type="predicted"/>
<reference evidence="4" key="2">
    <citation type="submission" date="2015-05" db="EMBL/GenBank/DDBJ databases">
        <authorList>
            <consortium name="Pathogen Informatics"/>
        </authorList>
    </citation>
    <scope>NUCLEOTIDE SEQUENCE [LARGE SCALE GENOMIC DNA]</scope>
    <source>
        <strain evidence="4">L1-83</strain>
    </source>
</reference>
<feature type="transmembrane region" description="Helical" evidence="1">
    <location>
        <begin position="51"/>
        <end position="71"/>
    </location>
</feature>
<feature type="transmembrane region" description="Helical" evidence="1">
    <location>
        <begin position="210"/>
        <end position="234"/>
    </location>
</feature>
<dbReference type="AlphaFoldDB" id="A0A0M6WF23"/>
<keyword evidence="1" id="KW-1133">Transmembrane helix</keyword>
<feature type="transmembrane region" description="Helical" evidence="1">
    <location>
        <begin position="330"/>
        <end position="351"/>
    </location>
</feature>
<dbReference type="Proteomes" id="UP000049828">
    <property type="component" value="Unassembled WGS sequence"/>
</dbReference>
<dbReference type="EMBL" id="QRUN01000013">
    <property type="protein sequence ID" value="RGR67722.1"/>
    <property type="molecule type" value="Genomic_DNA"/>
</dbReference>
<accession>A0A0M6WF23</accession>
<dbReference type="RefSeq" id="WP_021923460.1">
    <property type="nucleotide sequence ID" value="NZ_CVRS01000059.1"/>
</dbReference>
<feature type="transmembrane region" description="Helical" evidence="1">
    <location>
        <begin position="135"/>
        <end position="155"/>
    </location>
</feature>
<evidence type="ECO:0000313" key="3">
    <source>
        <dbReference type="EMBL" id="RGR67722.1"/>
    </source>
</evidence>
<evidence type="ECO:0000313" key="2">
    <source>
        <dbReference type="EMBL" id="CRL34958.1"/>
    </source>
</evidence>
<dbReference type="EMBL" id="CVRS01000059">
    <property type="protein sequence ID" value="CRL34958.1"/>
    <property type="molecule type" value="Genomic_DNA"/>
</dbReference>
<name>A0A0M6WF23_9FIRM</name>
<feature type="transmembrane region" description="Helical" evidence="1">
    <location>
        <begin position="363"/>
        <end position="379"/>
    </location>
</feature>
<protein>
    <recommendedName>
        <fullName evidence="6">Lipid A core-O-antigen ligase and related enzymes</fullName>
    </recommendedName>
</protein>
<feature type="transmembrane region" description="Helical" evidence="1">
    <location>
        <begin position="255"/>
        <end position="273"/>
    </location>
</feature>
<dbReference type="OrthoDB" id="1903878at2"/>